<evidence type="ECO:0000256" key="1">
    <source>
        <dbReference type="SAM" id="Phobius"/>
    </source>
</evidence>
<feature type="transmembrane region" description="Helical" evidence="1">
    <location>
        <begin position="275"/>
        <end position="292"/>
    </location>
</feature>
<dbReference type="RefSeq" id="WP_046994607.1">
    <property type="nucleotide sequence ID" value="NZ_JAIQ01000058.1"/>
</dbReference>
<dbReference type="Proteomes" id="UP000035514">
    <property type="component" value="Unassembled WGS sequence"/>
</dbReference>
<evidence type="ECO:0000313" key="3">
    <source>
        <dbReference type="Proteomes" id="UP000035514"/>
    </source>
</evidence>
<evidence type="ECO:0000313" key="2">
    <source>
        <dbReference type="EMBL" id="KLE01722.1"/>
    </source>
</evidence>
<accession>A0A0G9K5E5</accession>
<dbReference type="EMBL" id="JAIQ01000058">
    <property type="protein sequence ID" value="KLE01722.1"/>
    <property type="molecule type" value="Genomic_DNA"/>
</dbReference>
<proteinExistence type="predicted"/>
<gene>
    <name evidence="2" type="ORF">AA20_02450</name>
</gene>
<keyword evidence="1" id="KW-0812">Transmembrane</keyword>
<evidence type="ECO:0008006" key="4">
    <source>
        <dbReference type="Google" id="ProtNLM"/>
    </source>
</evidence>
<name>A0A0G9K5E5_9BACT</name>
<dbReference type="AlphaFoldDB" id="A0A0G9K5E5"/>
<dbReference type="PATRIC" id="fig|1447256.3.peg.469"/>
<keyword evidence="1" id="KW-1133">Transmembrane helix</keyword>
<reference evidence="2 3" key="1">
    <citation type="submission" date="2014-01" db="EMBL/GenBank/DDBJ databases">
        <title>Development of a Comparative Genomic Fingerprinting Assay for High Resolution Genotyping of Arcobacter butzleri.</title>
        <authorList>
            <person name="Webb A.L."/>
            <person name="Inglis G.D."/>
            <person name="Kruczkiewicz P."/>
            <person name="Selinger L.B."/>
            <person name="Taboada E.N."/>
        </authorList>
    </citation>
    <scope>NUCLEOTIDE SEQUENCE [LARGE SCALE GENOMIC DNA]</scope>
    <source>
        <strain evidence="2 3">L348</strain>
    </source>
</reference>
<keyword evidence="1" id="KW-0472">Membrane</keyword>
<comment type="caution">
    <text evidence="2">The sequence shown here is derived from an EMBL/GenBank/DDBJ whole genome shotgun (WGS) entry which is preliminary data.</text>
</comment>
<protein>
    <recommendedName>
        <fullName evidence="4">Periplasmic protein</fullName>
    </recommendedName>
</protein>
<organism evidence="2 3">
    <name type="scientific">Aliarcobacter butzleri L348</name>
    <dbReference type="NCBI Taxonomy" id="1447256"/>
    <lineage>
        <taxon>Bacteria</taxon>
        <taxon>Pseudomonadati</taxon>
        <taxon>Campylobacterota</taxon>
        <taxon>Epsilonproteobacteria</taxon>
        <taxon>Campylobacterales</taxon>
        <taxon>Arcobacteraceae</taxon>
        <taxon>Aliarcobacter</taxon>
    </lineage>
</organism>
<sequence>MKKNLFLIILINIFLSLNLYAAKNLYLSYKQIPDSVYKNQRFEVTVKALITTDNFTNLTTTFSNSSNIELLNENNPWKKISNDTYENSYFFKVKNGNFKLPNIEVNLWNQNLLVDSSQLSPSLIRYSEIGKSDERFSNIIADNIILKAYKTKQYNNNSALTIIDIDAINSNLEDFKLKNVEEQGLSNLKEWEDIQNLVYYFVTPIYQKNLTFTYYNTKTNSFKDVKVPLVLQNELVSTQTDLNPNDSTFEKYKKIAAIVVFVIFLLIFIWKRYKIVLFLTIISLITAVLYNLPNSTGIVKPDSFVYILPTKNSTIFFKVNKEEKVEVLQTKNGFIKVLGVDNGFIGWIKEESFETN</sequence>
<feature type="transmembrane region" description="Helical" evidence="1">
    <location>
        <begin position="252"/>
        <end position="270"/>
    </location>
</feature>